<feature type="domain" description="ATP-grasp" evidence="21">
    <location>
        <begin position="107"/>
        <end position="306"/>
    </location>
</feature>
<comment type="subcellular location">
    <subcellularLocation>
        <location evidence="3 17">Cytoplasm</location>
    </subcellularLocation>
</comment>
<evidence type="ECO:0000256" key="16">
    <source>
        <dbReference type="ARBA" id="ARBA00047614"/>
    </source>
</evidence>
<dbReference type="InterPro" id="IPR011761">
    <property type="entry name" value="ATP-grasp"/>
</dbReference>
<keyword evidence="6 17" id="KW-0963">Cytoplasm</keyword>
<dbReference type="Gene3D" id="3.40.50.20">
    <property type="match status" value="1"/>
</dbReference>
<dbReference type="OrthoDB" id="9813261at2"/>
<dbReference type="InterPro" id="IPR016185">
    <property type="entry name" value="PreATP-grasp_dom_sf"/>
</dbReference>
<evidence type="ECO:0000256" key="13">
    <source>
        <dbReference type="ARBA" id="ARBA00022984"/>
    </source>
</evidence>
<feature type="active site" evidence="18">
    <location>
        <position position="284"/>
    </location>
</feature>
<feature type="binding site" evidence="19">
    <location>
        <position position="275"/>
    </location>
    <ligand>
        <name>Mg(2+)</name>
        <dbReference type="ChEBI" id="CHEBI:18420"/>
        <label>2</label>
    </ligand>
</feature>
<gene>
    <name evidence="17" type="primary">ddl</name>
    <name evidence="22" type="ORF">CAL29_05125</name>
</gene>
<evidence type="ECO:0000256" key="11">
    <source>
        <dbReference type="ARBA" id="ARBA00022842"/>
    </source>
</evidence>
<keyword evidence="10 20" id="KW-0067">ATP-binding</keyword>
<dbReference type="PIRSF" id="PIRSF039102">
    <property type="entry name" value="Ddl/VanB"/>
    <property type="match status" value="1"/>
</dbReference>
<evidence type="ECO:0000313" key="22">
    <source>
        <dbReference type="EMBL" id="OZI37762.1"/>
    </source>
</evidence>
<dbReference type="EMBL" id="NEVM01000001">
    <property type="protein sequence ID" value="OZI37762.1"/>
    <property type="molecule type" value="Genomic_DNA"/>
</dbReference>
<dbReference type="HAMAP" id="MF_00047">
    <property type="entry name" value="Dala_Dala_lig"/>
    <property type="match status" value="1"/>
</dbReference>
<evidence type="ECO:0000256" key="15">
    <source>
        <dbReference type="ARBA" id="ARBA00023316"/>
    </source>
</evidence>
<dbReference type="InterPro" id="IPR000291">
    <property type="entry name" value="D-Ala_lig_Van_CS"/>
</dbReference>
<evidence type="ECO:0000313" key="23">
    <source>
        <dbReference type="Proteomes" id="UP000216020"/>
    </source>
</evidence>
<dbReference type="FunFam" id="3.30.470.20:FF:000008">
    <property type="entry name" value="D-alanine--D-alanine ligase"/>
    <property type="match status" value="1"/>
</dbReference>
<dbReference type="PANTHER" id="PTHR23132">
    <property type="entry name" value="D-ALANINE--D-ALANINE LIGASE"/>
    <property type="match status" value="1"/>
</dbReference>
<dbReference type="RefSeq" id="WP_094851862.1">
    <property type="nucleotide sequence ID" value="NZ_NEVM01000001.1"/>
</dbReference>
<comment type="similarity">
    <text evidence="4 17">Belongs to the D-alanine--D-alanine ligase family.</text>
</comment>
<feature type="binding site" evidence="19">
    <location>
        <position position="260"/>
    </location>
    <ligand>
        <name>Mg(2+)</name>
        <dbReference type="ChEBI" id="CHEBI:18420"/>
        <label>1</label>
    </ligand>
</feature>
<evidence type="ECO:0000256" key="3">
    <source>
        <dbReference type="ARBA" id="ARBA00004496"/>
    </source>
</evidence>
<dbReference type="EC" id="6.3.2.4" evidence="5 17"/>
<comment type="catalytic activity">
    <reaction evidence="16 17">
        <text>2 D-alanine + ATP = D-alanyl-D-alanine + ADP + phosphate + H(+)</text>
        <dbReference type="Rhea" id="RHEA:11224"/>
        <dbReference type="ChEBI" id="CHEBI:15378"/>
        <dbReference type="ChEBI" id="CHEBI:30616"/>
        <dbReference type="ChEBI" id="CHEBI:43474"/>
        <dbReference type="ChEBI" id="CHEBI:57416"/>
        <dbReference type="ChEBI" id="CHEBI:57822"/>
        <dbReference type="ChEBI" id="CHEBI:456216"/>
        <dbReference type="EC" id="6.3.2.4"/>
    </reaction>
</comment>
<name>A0A261SLF4_9BORD</name>
<keyword evidence="23" id="KW-1185">Reference proteome</keyword>
<evidence type="ECO:0000256" key="7">
    <source>
        <dbReference type="ARBA" id="ARBA00022598"/>
    </source>
</evidence>
<feature type="active site" evidence="18">
    <location>
        <position position="149"/>
    </location>
</feature>
<dbReference type="InterPro" id="IPR011127">
    <property type="entry name" value="Dala_Dala_lig_N"/>
</dbReference>
<evidence type="ECO:0000256" key="9">
    <source>
        <dbReference type="ARBA" id="ARBA00022741"/>
    </source>
</evidence>
<dbReference type="InterPro" id="IPR013815">
    <property type="entry name" value="ATP_grasp_subdomain_1"/>
</dbReference>
<evidence type="ECO:0000259" key="21">
    <source>
        <dbReference type="PROSITE" id="PS50975"/>
    </source>
</evidence>
<evidence type="ECO:0000256" key="20">
    <source>
        <dbReference type="PROSITE-ProRule" id="PRU00409"/>
    </source>
</evidence>
<evidence type="ECO:0000256" key="12">
    <source>
        <dbReference type="ARBA" id="ARBA00022960"/>
    </source>
</evidence>
<dbReference type="GO" id="GO:0071555">
    <property type="term" value="P:cell wall organization"/>
    <property type="evidence" value="ECO:0007669"/>
    <property type="project" value="UniProtKB-KW"/>
</dbReference>
<dbReference type="UniPathway" id="UPA00219"/>
<keyword evidence="7 17" id="KW-0436">Ligase</keyword>
<dbReference type="PROSITE" id="PS00843">
    <property type="entry name" value="DALA_DALA_LIGASE_1"/>
    <property type="match status" value="1"/>
</dbReference>
<proteinExistence type="inferred from homology"/>
<sequence>MTIAPAQFGKVGVLYGGRSAEREVSLMSGAGVHEALRSAGVDAHLFDTGRQTFADLEQAGFDRVFIALHGRYGEDGTIQGALELLGIPYTGSGAAASALAMDKVMTKRIWLQHGLPTPAFEVLGGDTELRLVPDRLGLPLMLKPPHEGSTVGITKVRGYSDMKEGYALAARYDAEVLAEQFVIGRELTVALLGTGRGARALPVIEIVAPDGNYDYEHKYFSDDTQYFCPADLPEALASEVQRISVAAYRALGCEGWGRADLMLDKEGRPWLIEMNTSPGMTSHSLVPKAAQAAGMSYSELCVFILSEAACKVRAPARNA</sequence>
<dbReference type="Gene3D" id="3.30.470.20">
    <property type="entry name" value="ATP-grasp fold, B domain"/>
    <property type="match status" value="1"/>
</dbReference>
<dbReference type="PROSITE" id="PS50975">
    <property type="entry name" value="ATP_GRASP"/>
    <property type="match status" value="1"/>
</dbReference>
<dbReference type="GO" id="GO:0009252">
    <property type="term" value="P:peptidoglycan biosynthetic process"/>
    <property type="evidence" value="ECO:0007669"/>
    <property type="project" value="UniProtKB-UniRule"/>
</dbReference>
<dbReference type="SUPFAM" id="SSF56059">
    <property type="entry name" value="Glutathione synthetase ATP-binding domain-like"/>
    <property type="match status" value="1"/>
</dbReference>
<keyword evidence="15 17" id="KW-0961">Cell wall biogenesis/degradation</keyword>
<keyword evidence="13 17" id="KW-0573">Peptidoglycan synthesis</keyword>
<dbReference type="Proteomes" id="UP000216020">
    <property type="component" value="Unassembled WGS sequence"/>
</dbReference>
<dbReference type="GO" id="GO:0005524">
    <property type="term" value="F:ATP binding"/>
    <property type="evidence" value="ECO:0007669"/>
    <property type="project" value="UniProtKB-UniRule"/>
</dbReference>
<dbReference type="InterPro" id="IPR005905">
    <property type="entry name" value="D_ala_D_ala"/>
</dbReference>
<dbReference type="Pfam" id="PF01820">
    <property type="entry name" value="Dala_Dala_lig_N"/>
    <property type="match status" value="1"/>
</dbReference>
<feature type="binding site" evidence="19">
    <location>
        <position position="273"/>
    </location>
    <ligand>
        <name>Mg(2+)</name>
        <dbReference type="ChEBI" id="CHEBI:18420"/>
        <label>2</label>
    </ligand>
</feature>
<comment type="function">
    <text evidence="2 17">Cell wall formation.</text>
</comment>
<dbReference type="GO" id="GO:0046872">
    <property type="term" value="F:metal ion binding"/>
    <property type="evidence" value="ECO:0007669"/>
    <property type="project" value="UniProtKB-KW"/>
</dbReference>
<keyword evidence="14 19" id="KW-0464">Manganese</keyword>
<evidence type="ECO:0000256" key="17">
    <source>
        <dbReference type="HAMAP-Rule" id="MF_00047"/>
    </source>
</evidence>
<dbReference type="SUPFAM" id="SSF52440">
    <property type="entry name" value="PreATP-grasp domain"/>
    <property type="match status" value="1"/>
</dbReference>
<comment type="cofactor">
    <cofactor evidence="19">
        <name>Mg(2+)</name>
        <dbReference type="ChEBI" id="CHEBI:18420"/>
    </cofactor>
    <cofactor evidence="19">
        <name>Mn(2+)</name>
        <dbReference type="ChEBI" id="CHEBI:29035"/>
    </cofactor>
    <text evidence="19">Binds 2 magnesium or manganese ions per subunit.</text>
</comment>
<dbReference type="GO" id="GO:0008716">
    <property type="term" value="F:D-alanine-D-alanine ligase activity"/>
    <property type="evidence" value="ECO:0007669"/>
    <property type="project" value="UniProtKB-UniRule"/>
</dbReference>
<comment type="caution">
    <text evidence="22">The sequence shown here is derived from an EMBL/GenBank/DDBJ whole genome shotgun (WGS) entry which is preliminary data.</text>
</comment>
<dbReference type="PROSITE" id="PS00844">
    <property type="entry name" value="DALA_DALA_LIGASE_2"/>
    <property type="match status" value="1"/>
</dbReference>
<dbReference type="Pfam" id="PF07478">
    <property type="entry name" value="Dala_Dala_lig_C"/>
    <property type="match status" value="1"/>
</dbReference>
<dbReference type="PANTHER" id="PTHR23132:SF23">
    <property type="entry name" value="D-ALANINE--D-ALANINE LIGASE B"/>
    <property type="match status" value="1"/>
</dbReference>
<dbReference type="FunFam" id="3.40.50.20:FF:000013">
    <property type="entry name" value="D-alanine--D-alanine ligase"/>
    <property type="match status" value="1"/>
</dbReference>
<dbReference type="GO" id="GO:0005829">
    <property type="term" value="C:cytosol"/>
    <property type="evidence" value="ECO:0007669"/>
    <property type="project" value="TreeGrafter"/>
</dbReference>
<evidence type="ECO:0000256" key="5">
    <source>
        <dbReference type="ARBA" id="ARBA00012216"/>
    </source>
</evidence>
<comment type="cofactor">
    <cofactor evidence="1">
        <name>Mn(2+)</name>
        <dbReference type="ChEBI" id="CHEBI:29035"/>
    </cofactor>
</comment>
<feature type="active site" evidence="18">
    <location>
        <position position="21"/>
    </location>
</feature>
<accession>A0A261SLF4</accession>
<dbReference type="AlphaFoldDB" id="A0A261SLF4"/>
<evidence type="ECO:0000256" key="2">
    <source>
        <dbReference type="ARBA" id="ARBA00003921"/>
    </source>
</evidence>
<evidence type="ECO:0000256" key="19">
    <source>
        <dbReference type="PIRSR" id="PIRSR039102-3"/>
    </source>
</evidence>
<evidence type="ECO:0000256" key="18">
    <source>
        <dbReference type="PIRSR" id="PIRSR039102-1"/>
    </source>
</evidence>
<dbReference type="InterPro" id="IPR011095">
    <property type="entry name" value="Dala_Dala_lig_C"/>
</dbReference>
<keyword evidence="12 17" id="KW-0133">Cell shape</keyword>
<evidence type="ECO:0000256" key="6">
    <source>
        <dbReference type="ARBA" id="ARBA00022490"/>
    </source>
</evidence>
<reference evidence="23" key="1">
    <citation type="submission" date="2017-05" db="EMBL/GenBank/DDBJ databases">
        <title>Complete and WGS of Bordetella genogroups.</title>
        <authorList>
            <person name="Spilker T."/>
            <person name="Lipuma J."/>
        </authorList>
    </citation>
    <scope>NUCLEOTIDE SEQUENCE [LARGE SCALE GENOMIC DNA]</scope>
    <source>
        <strain evidence="23">AU16122</strain>
    </source>
</reference>
<comment type="pathway">
    <text evidence="17">Cell wall biogenesis; peptidoglycan biosynthesis.</text>
</comment>
<evidence type="ECO:0000256" key="4">
    <source>
        <dbReference type="ARBA" id="ARBA00010871"/>
    </source>
</evidence>
<dbReference type="NCBIfam" id="TIGR01205">
    <property type="entry name" value="D_ala_D_alaTIGR"/>
    <property type="match status" value="1"/>
</dbReference>
<dbReference type="GO" id="GO:0008360">
    <property type="term" value="P:regulation of cell shape"/>
    <property type="evidence" value="ECO:0007669"/>
    <property type="project" value="UniProtKB-KW"/>
</dbReference>
<protein>
    <recommendedName>
        <fullName evidence="5 17">D-alanine--D-alanine ligase</fullName>
        <ecNumber evidence="5 17">6.3.2.4</ecNumber>
    </recommendedName>
    <alternativeName>
        <fullName evidence="17">D-Ala-D-Ala ligase</fullName>
    </alternativeName>
    <alternativeName>
        <fullName evidence="17">D-alanylalanine synthetase</fullName>
    </alternativeName>
</protein>
<dbReference type="NCBIfam" id="NF002378">
    <property type="entry name" value="PRK01372.1"/>
    <property type="match status" value="1"/>
</dbReference>
<keyword evidence="8 19" id="KW-0479">Metal-binding</keyword>
<evidence type="ECO:0000256" key="8">
    <source>
        <dbReference type="ARBA" id="ARBA00022723"/>
    </source>
</evidence>
<keyword evidence="11 19" id="KW-0460">Magnesium</keyword>
<dbReference type="Gene3D" id="3.30.1490.20">
    <property type="entry name" value="ATP-grasp fold, A domain"/>
    <property type="match status" value="1"/>
</dbReference>
<evidence type="ECO:0000256" key="10">
    <source>
        <dbReference type="ARBA" id="ARBA00022840"/>
    </source>
</evidence>
<evidence type="ECO:0000256" key="14">
    <source>
        <dbReference type="ARBA" id="ARBA00023211"/>
    </source>
</evidence>
<organism evidence="22 23">
    <name type="scientific">Bordetella genomosp. 10</name>
    <dbReference type="NCBI Taxonomy" id="1416804"/>
    <lineage>
        <taxon>Bacteria</taxon>
        <taxon>Pseudomonadati</taxon>
        <taxon>Pseudomonadota</taxon>
        <taxon>Betaproteobacteria</taxon>
        <taxon>Burkholderiales</taxon>
        <taxon>Alcaligenaceae</taxon>
        <taxon>Bordetella</taxon>
    </lineage>
</organism>
<keyword evidence="9 20" id="KW-0547">Nucleotide-binding</keyword>
<feature type="binding site" evidence="19">
    <location>
        <position position="273"/>
    </location>
    <ligand>
        <name>Mg(2+)</name>
        <dbReference type="ChEBI" id="CHEBI:18420"/>
        <label>1</label>
    </ligand>
</feature>
<evidence type="ECO:0000256" key="1">
    <source>
        <dbReference type="ARBA" id="ARBA00001936"/>
    </source>
</evidence>